<evidence type="ECO:0000313" key="2">
    <source>
        <dbReference type="EMBL" id="EAU69763.1"/>
    </source>
</evidence>
<feature type="compositionally biased region" description="Basic and acidic residues" evidence="1">
    <location>
        <begin position="105"/>
        <end position="119"/>
    </location>
</feature>
<sequence>MIERERHAHGARGALLVVADLEALAVLLRVDADGVRPRLAGEVRRLVRLDDELGGQGHGGLPPRSSAPALRRAFLGQTLQALGDKFPLEPLEVLLAEPAPARSGRGTDDGTDDKLADLDGHDGLGDLEVLVGQLQRLDDHLGLHGVEVRDAPLHRPGVHQGPGPERLGLLVEQDDLDRLRDDGEGEVGLQRGLAPQVQRHCLHHHPPPQDEVGVTGSPRQAVPEPVLPALPHLLHAQLHGQARGLLEPRVRLRGQDAHADRVEEANGGVIGVRHGAGLRVGHREALVGHLDGLHGHLVPVRLQRGPADLGDPRVLQRPHHRGLLLLVQELHHHRDAGVGVHGDLRVPVPEALVVDEDALLHRDVGVLGDAGHLDRRVVRAVAVPVLDDLRLRLQARHFLKGNLLLRAPAHLKAEARKRPYRILSAAVVCHGRSPLCLARTIPAAAAAGCR</sequence>
<protein>
    <submittedName>
        <fullName evidence="2">Uncharacterized protein</fullName>
    </submittedName>
</protein>
<reference evidence="2 3" key="1">
    <citation type="submission" date="2006-04" db="EMBL/GenBank/DDBJ databases">
        <authorList>
            <person name="Nierman W.C."/>
        </authorList>
    </citation>
    <scope>NUCLEOTIDE SEQUENCE [LARGE SCALE GENOMIC DNA]</scope>
    <source>
        <strain evidence="2 3">DW4/3-1</strain>
    </source>
</reference>
<dbReference type="AlphaFoldDB" id="Q09DG3"/>
<organism evidence="2 3">
    <name type="scientific">Stigmatella aurantiaca (strain DW4/3-1)</name>
    <dbReference type="NCBI Taxonomy" id="378806"/>
    <lineage>
        <taxon>Bacteria</taxon>
        <taxon>Pseudomonadati</taxon>
        <taxon>Myxococcota</taxon>
        <taxon>Myxococcia</taxon>
        <taxon>Myxococcales</taxon>
        <taxon>Cystobacterineae</taxon>
        <taxon>Archangiaceae</taxon>
        <taxon>Stigmatella</taxon>
    </lineage>
</organism>
<name>Q09DG3_STIAD</name>
<dbReference type="Proteomes" id="UP000032702">
    <property type="component" value="Unassembled WGS sequence"/>
</dbReference>
<dbReference type="EMBL" id="AAMD01000003">
    <property type="protein sequence ID" value="EAU69763.1"/>
    <property type="molecule type" value="Genomic_DNA"/>
</dbReference>
<evidence type="ECO:0000313" key="3">
    <source>
        <dbReference type="Proteomes" id="UP000032702"/>
    </source>
</evidence>
<gene>
    <name evidence="2" type="ORF">STIAU_1522</name>
</gene>
<evidence type="ECO:0000256" key="1">
    <source>
        <dbReference type="SAM" id="MobiDB-lite"/>
    </source>
</evidence>
<feature type="region of interest" description="Disordered" evidence="1">
    <location>
        <begin position="97"/>
        <end position="119"/>
    </location>
</feature>
<comment type="caution">
    <text evidence="2">The sequence shown here is derived from an EMBL/GenBank/DDBJ whole genome shotgun (WGS) entry which is preliminary data.</text>
</comment>
<proteinExistence type="predicted"/>
<accession>Q09DG3</accession>